<dbReference type="GeneID" id="36407717"/>
<organism evidence="1 2">
    <name type="scientific">Plasmopara halstedii</name>
    <name type="common">Downy mildew of sunflower</name>
    <dbReference type="NCBI Taxonomy" id="4781"/>
    <lineage>
        <taxon>Eukaryota</taxon>
        <taxon>Sar</taxon>
        <taxon>Stramenopiles</taxon>
        <taxon>Oomycota</taxon>
        <taxon>Peronosporomycetes</taxon>
        <taxon>Peronosporales</taxon>
        <taxon>Peronosporaceae</taxon>
        <taxon>Plasmopara</taxon>
    </lineage>
</organism>
<sequence>MRQLGSALSNLPKMKVALVVIPRKRPILSKKALIVWVYRASTYCIISLL</sequence>
<keyword evidence="2" id="KW-1185">Reference proteome</keyword>
<reference evidence="2" key="1">
    <citation type="submission" date="2014-09" db="EMBL/GenBank/DDBJ databases">
        <authorList>
            <person name="Sharma Rahul"/>
            <person name="Thines Marco"/>
        </authorList>
    </citation>
    <scope>NUCLEOTIDE SEQUENCE [LARGE SCALE GENOMIC DNA]</scope>
</reference>
<name>A0A0P1AM39_PLAHL</name>
<dbReference type="EMBL" id="CCYD01000645">
    <property type="protein sequence ID" value="CEG42380.1"/>
    <property type="molecule type" value="Genomic_DNA"/>
</dbReference>
<protein>
    <submittedName>
        <fullName evidence="1">Uncharacterized protein</fullName>
    </submittedName>
</protein>
<accession>A0A0P1AM39</accession>
<proteinExistence type="predicted"/>
<dbReference type="RefSeq" id="XP_024578749.1">
    <property type="nucleotide sequence ID" value="XM_024728254.1"/>
</dbReference>
<dbReference type="AlphaFoldDB" id="A0A0P1AM39"/>
<evidence type="ECO:0000313" key="1">
    <source>
        <dbReference type="EMBL" id="CEG42380.1"/>
    </source>
</evidence>
<dbReference type="Proteomes" id="UP000054928">
    <property type="component" value="Unassembled WGS sequence"/>
</dbReference>
<evidence type="ECO:0000313" key="2">
    <source>
        <dbReference type="Proteomes" id="UP000054928"/>
    </source>
</evidence>